<dbReference type="SUPFAM" id="SSF53335">
    <property type="entry name" value="S-adenosyl-L-methionine-dependent methyltransferases"/>
    <property type="match status" value="1"/>
</dbReference>
<evidence type="ECO:0008006" key="3">
    <source>
        <dbReference type="Google" id="ProtNLM"/>
    </source>
</evidence>
<evidence type="ECO:0000313" key="1">
    <source>
        <dbReference type="EMBL" id="KAF7633592.1"/>
    </source>
</evidence>
<reference evidence="1" key="1">
    <citation type="journal article" date="2020" name="Ecol. Evol.">
        <title>Genome structure and content of the rice root-knot nematode (Meloidogyne graminicola).</title>
        <authorList>
            <person name="Phan N.T."/>
            <person name="Danchin E.G.J."/>
            <person name="Klopp C."/>
            <person name="Perfus-Barbeoch L."/>
            <person name="Kozlowski D.K."/>
            <person name="Koutsovoulos G.D."/>
            <person name="Lopez-Roques C."/>
            <person name="Bouchez O."/>
            <person name="Zahm M."/>
            <person name="Besnard G."/>
            <person name="Bellafiore S."/>
        </authorList>
    </citation>
    <scope>NUCLEOTIDE SEQUENCE</scope>
    <source>
        <strain evidence="1">VN-18</strain>
    </source>
</reference>
<accession>A0A8S9ZJZ5</accession>
<proteinExistence type="predicted"/>
<name>A0A8S9ZJZ5_9BILA</name>
<dbReference type="Proteomes" id="UP000605970">
    <property type="component" value="Unassembled WGS sequence"/>
</dbReference>
<evidence type="ECO:0000313" key="2">
    <source>
        <dbReference type="Proteomes" id="UP000605970"/>
    </source>
</evidence>
<dbReference type="InterPro" id="IPR029063">
    <property type="entry name" value="SAM-dependent_MTases_sf"/>
</dbReference>
<dbReference type="EMBL" id="JABEBT010000073">
    <property type="protein sequence ID" value="KAF7633592.1"/>
    <property type="molecule type" value="Genomic_DNA"/>
</dbReference>
<keyword evidence="2" id="KW-1185">Reference proteome</keyword>
<gene>
    <name evidence="1" type="ORF">Mgra_00007001</name>
</gene>
<dbReference type="Gene3D" id="3.40.50.150">
    <property type="entry name" value="Vaccinia Virus protein VP39"/>
    <property type="match status" value="1"/>
</dbReference>
<dbReference type="OrthoDB" id="407103at2759"/>
<organism evidence="1 2">
    <name type="scientific">Meloidogyne graminicola</name>
    <dbReference type="NCBI Taxonomy" id="189291"/>
    <lineage>
        <taxon>Eukaryota</taxon>
        <taxon>Metazoa</taxon>
        <taxon>Ecdysozoa</taxon>
        <taxon>Nematoda</taxon>
        <taxon>Chromadorea</taxon>
        <taxon>Rhabditida</taxon>
        <taxon>Tylenchina</taxon>
        <taxon>Tylenchomorpha</taxon>
        <taxon>Tylenchoidea</taxon>
        <taxon>Meloidogynidae</taxon>
        <taxon>Meloidogyninae</taxon>
        <taxon>Meloidogyne</taxon>
    </lineage>
</organism>
<sequence>MALTSGTDKSRNGHNYTGIYYRYFAQIRHRKLKFMEIGVFTGASVKTWESYFPNAELHFIDVTDQYMFLSQTETDKQKLQEFASNISGQFDIIIDDGGHKNNEIITSFEVLFPFLNENGGVYVIEDLHTAYWNGFGGTGIMGNGSFIDTRPLSGSSINFLKDLVDEVNFLGAHTGLGSTKHIPPDLVRTYLNMLDTLNQFIFTIVFALSGRSHRI</sequence>
<dbReference type="AlphaFoldDB" id="A0A8S9ZJZ5"/>
<comment type="caution">
    <text evidence="1">The sequence shown here is derived from an EMBL/GenBank/DDBJ whole genome shotgun (WGS) entry which is preliminary data.</text>
</comment>
<protein>
    <recommendedName>
        <fullName evidence="3">Class I SAM-dependent methyltransferase</fullName>
    </recommendedName>
</protein>